<evidence type="ECO:0000313" key="9">
    <source>
        <dbReference type="Proteomes" id="UP000027195"/>
    </source>
</evidence>
<dbReference type="CDD" id="cd00067">
    <property type="entry name" value="GAL4"/>
    <property type="match status" value="1"/>
</dbReference>
<keyword evidence="5" id="KW-0539">Nucleus</keyword>
<dbReference type="PROSITE" id="PS50048">
    <property type="entry name" value="ZN2_CY6_FUNGAL_2"/>
    <property type="match status" value="1"/>
</dbReference>
<organism evidence="8 9">
    <name type="scientific">Botryobasidium botryosum (strain FD-172 SS1)</name>
    <dbReference type="NCBI Taxonomy" id="930990"/>
    <lineage>
        <taxon>Eukaryota</taxon>
        <taxon>Fungi</taxon>
        <taxon>Dikarya</taxon>
        <taxon>Basidiomycota</taxon>
        <taxon>Agaricomycotina</taxon>
        <taxon>Agaricomycetes</taxon>
        <taxon>Cantharellales</taxon>
        <taxon>Botryobasidiaceae</taxon>
        <taxon>Botryobasidium</taxon>
    </lineage>
</organism>
<evidence type="ECO:0000256" key="2">
    <source>
        <dbReference type="ARBA" id="ARBA00022723"/>
    </source>
</evidence>
<keyword evidence="3" id="KW-0805">Transcription regulation</keyword>
<dbReference type="Pfam" id="PF00172">
    <property type="entry name" value="Zn_clus"/>
    <property type="match status" value="1"/>
</dbReference>
<dbReference type="PANTHER" id="PTHR47338:SF29">
    <property type="entry name" value="ZN(2)-C6 FUNGAL-TYPE DOMAIN-CONTAINING PROTEIN"/>
    <property type="match status" value="1"/>
</dbReference>
<gene>
    <name evidence="8" type="ORF">BOTBODRAFT_57914</name>
</gene>
<dbReference type="InterPro" id="IPR001138">
    <property type="entry name" value="Zn2Cys6_DnaBD"/>
</dbReference>
<feature type="region of interest" description="Disordered" evidence="6">
    <location>
        <begin position="1"/>
        <end position="31"/>
    </location>
</feature>
<dbReference type="InParanoid" id="A0A067M7M2"/>
<name>A0A067M7M2_BOTB1</name>
<proteinExistence type="predicted"/>
<evidence type="ECO:0000256" key="5">
    <source>
        <dbReference type="ARBA" id="ARBA00023242"/>
    </source>
</evidence>
<evidence type="ECO:0000256" key="1">
    <source>
        <dbReference type="ARBA" id="ARBA00004123"/>
    </source>
</evidence>
<dbReference type="CDD" id="cd12148">
    <property type="entry name" value="fungal_TF_MHR"/>
    <property type="match status" value="1"/>
</dbReference>
<dbReference type="GO" id="GO:0005634">
    <property type="term" value="C:nucleus"/>
    <property type="evidence" value="ECO:0007669"/>
    <property type="project" value="UniProtKB-SubCell"/>
</dbReference>
<dbReference type="AlphaFoldDB" id="A0A067M7M2"/>
<sequence>MDDESHAPIAQSPPSSADEPEVPARRRFKKHSSCINCRRRKMKCDKIKPECGQCAYSKKLAGSCQYDSYKSQAQFLQDKVDELQAKIEELYTTQDQHPAPNSSSESESGNRPSTSALTRRPTPPQYYMAFSSPTSPRPYELGSFDDLATAYPAMEIFAPDSDVPRYTYTSPAHITPNNPNGLILRPAGDALRHAVAASRTRCPALIVGAKCQWWEYVELPACYRYHLIDIFLPHRYQAGLDFNVPRFLESLSLPEDQGPHPAYIDTMCLIACAFSRKPHLQKFEEKLLLQARHNLDQSLAQADRLLDFIRASSLLARYYGFRARFVEGYTTITACARFALACGLHKIASRVEINSDKWTTSPATLLAPPVDFIDLGDRINVFWMVFMLERTFASGKHLTSTFVDEVGVWIYPAPHMLILSFRRKSTR</sequence>
<feature type="domain" description="Zn(2)-C6 fungal-type" evidence="7">
    <location>
        <begin position="33"/>
        <end position="66"/>
    </location>
</feature>
<dbReference type="Gene3D" id="4.10.240.10">
    <property type="entry name" value="Zn(2)-C6 fungal-type DNA-binding domain"/>
    <property type="match status" value="1"/>
</dbReference>
<keyword evidence="9" id="KW-1185">Reference proteome</keyword>
<dbReference type="InterPro" id="IPR050815">
    <property type="entry name" value="TF_fung"/>
</dbReference>
<dbReference type="HOGENOM" id="CLU_022337_2_1_1"/>
<evidence type="ECO:0000256" key="4">
    <source>
        <dbReference type="ARBA" id="ARBA00023163"/>
    </source>
</evidence>
<dbReference type="GO" id="GO:0008270">
    <property type="term" value="F:zinc ion binding"/>
    <property type="evidence" value="ECO:0007669"/>
    <property type="project" value="InterPro"/>
</dbReference>
<dbReference type="STRING" id="930990.A0A067M7M2"/>
<feature type="compositionally biased region" description="Polar residues" evidence="6">
    <location>
        <begin position="91"/>
        <end position="101"/>
    </location>
</feature>
<dbReference type="SMART" id="SM00066">
    <property type="entry name" value="GAL4"/>
    <property type="match status" value="1"/>
</dbReference>
<dbReference type="EMBL" id="KL198065">
    <property type="protein sequence ID" value="KDQ10710.1"/>
    <property type="molecule type" value="Genomic_DNA"/>
</dbReference>
<feature type="region of interest" description="Disordered" evidence="6">
    <location>
        <begin position="91"/>
        <end position="134"/>
    </location>
</feature>
<evidence type="ECO:0000259" key="7">
    <source>
        <dbReference type="PROSITE" id="PS50048"/>
    </source>
</evidence>
<reference evidence="9" key="1">
    <citation type="journal article" date="2014" name="Proc. Natl. Acad. Sci. U.S.A.">
        <title>Extensive sampling of basidiomycete genomes demonstrates inadequacy of the white-rot/brown-rot paradigm for wood decay fungi.</title>
        <authorList>
            <person name="Riley R."/>
            <person name="Salamov A.A."/>
            <person name="Brown D.W."/>
            <person name="Nagy L.G."/>
            <person name="Floudas D."/>
            <person name="Held B.W."/>
            <person name="Levasseur A."/>
            <person name="Lombard V."/>
            <person name="Morin E."/>
            <person name="Otillar R."/>
            <person name="Lindquist E.A."/>
            <person name="Sun H."/>
            <person name="LaButti K.M."/>
            <person name="Schmutz J."/>
            <person name="Jabbour D."/>
            <person name="Luo H."/>
            <person name="Baker S.E."/>
            <person name="Pisabarro A.G."/>
            <person name="Walton J.D."/>
            <person name="Blanchette R.A."/>
            <person name="Henrissat B."/>
            <person name="Martin F."/>
            <person name="Cullen D."/>
            <person name="Hibbett D.S."/>
            <person name="Grigoriev I.V."/>
        </authorList>
    </citation>
    <scope>NUCLEOTIDE SEQUENCE [LARGE SCALE GENOMIC DNA]</scope>
    <source>
        <strain evidence="9">FD-172 SS1</strain>
    </source>
</reference>
<dbReference type="PANTHER" id="PTHR47338">
    <property type="entry name" value="ZN(II)2CYS6 TRANSCRIPTION FACTOR (EUROFUNG)-RELATED"/>
    <property type="match status" value="1"/>
</dbReference>
<protein>
    <recommendedName>
        <fullName evidence="7">Zn(2)-C6 fungal-type domain-containing protein</fullName>
    </recommendedName>
</protein>
<evidence type="ECO:0000256" key="3">
    <source>
        <dbReference type="ARBA" id="ARBA00023015"/>
    </source>
</evidence>
<dbReference type="SUPFAM" id="SSF57701">
    <property type="entry name" value="Zn2/Cys6 DNA-binding domain"/>
    <property type="match status" value="1"/>
</dbReference>
<dbReference type="Proteomes" id="UP000027195">
    <property type="component" value="Unassembled WGS sequence"/>
</dbReference>
<dbReference type="OrthoDB" id="2123952at2759"/>
<evidence type="ECO:0000313" key="8">
    <source>
        <dbReference type="EMBL" id="KDQ10710.1"/>
    </source>
</evidence>
<dbReference type="InterPro" id="IPR036864">
    <property type="entry name" value="Zn2-C6_fun-type_DNA-bd_sf"/>
</dbReference>
<accession>A0A067M7M2</accession>
<dbReference type="GO" id="GO:0000981">
    <property type="term" value="F:DNA-binding transcription factor activity, RNA polymerase II-specific"/>
    <property type="evidence" value="ECO:0007669"/>
    <property type="project" value="InterPro"/>
</dbReference>
<comment type="subcellular location">
    <subcellularLocation>
        <location evidence="1">Nucleus</location>
    </subcellularLocation>
</comment>
<keyword evidence="4" id="KW-0804">Transcription</keyword>
<evidence type="ECO:0000256" key="6">
    <source>
        <dbReference type="SAM" id="MobiDB-lite"/>
    </source>
</evidence>
<keyword evidence="2" id="KW-0479">Metal-binding</keyword>